<dbReference type="Gene3D" id="1.10.10.60">
    <property type="entry name" value="Homeodomain-like"/>
    <property type="match status" value="2"/>
</dbReference>
<dbReference type="Gene3D" id="2.60.120.10">
    <property type="entry name" value="Jelly Rolls"/>
    <property type="match status" value="1"/>
</dbReference>
<dbReference type="InterPro" id="IPR018060">
    <property type="entry name" value="HTH_AraC"/>
</dbReference>
<dbReference type="EMBL" id="CP063304">
    <property type="protein sequence ID" value="QOV18342.1"/>
    <property type="molecule type" value="Genomic_DNA"/>
</dbReference>
<reference evidence="5 6" key="1">
    <citation type="submission" date="2020-10" db="EMBL/GenBank/DDBJ databases">
        <title>Blautia liquoris sp.nov., isolated from the mud in a fermentation cellar used for the production of Chinese strong-flavoured liquor.</title>
        <authorList>
            <person name="Lu L."/>
        </authorList>
    </citation>
    <scope>NUCLEOTIDE SEQUENCE [LARGE SCALE GENOMIC DNA]</scope>
    <source>
        <strain evidence="5 6">LZLJ-3</strain>
    </source>
</reference>
<evidence type="ECO:0000256" key="3">
    <source>
        <dbReference type="ARBA" id="ARBA00023163"/>
    </source>
</evidence>
<dbReference type="GO" id="GO:0043565">
    <property type="term" value="F:sequence-specific DNA binding"/>
    <property type="evidence" value="ECO:0007669"/>
    <property type="project" value="InterPro"/>
</dbReference>
<feature type="domain" description="HTH araC/xylS-type" evidence="4">
    <location>
        <begin position="184"/>
        <end position="282"/>
    </location>
</feature>
<protein>
    <submittedName>
        <fullName evidence="5">Helix-turn-helix transcriptional regulator</fullName>
    </submittedName>
</protein>
<evidence type="ECO:0000256" key="2">
    <source>
        <dbReference type="ARBA" id="ARBA00023125"/>
    </source>
</evidence>
<dbReference type="Pfam" id="PF12833">
    <property type="entry name" value="HTH_18"/>
    <property type="match status" value="1"/>
</dbReference>
<sequence length="294" mass="34596">MHYLDYNEKKQHGTNEFPLEYYFIDENHSRYRMPFHWHREMEFVHILRGKLHLYLDDREYLASEGDLFHIAGGVIHGGEPKNCVYECVVFDPSPLLMNTHAARSYIRKIELRQFLVQEYYTGEHDPGIFTYANTLFSSAREKAPGWELATMGALFSIYGTIFDQSYYEPVTSDYVDHGRMSTLKPVLEYIDAHYKDEVTLEMLAHVCGMSSKYFCRVFKAVIHRTPIDYLNYYRIERASFLMETEDISVSEAAYQCGFNDSSYFVHVFKRYKNTTPSEYLKRINGKEIPGLQTK</sequence>
<dbReference type="InterPro" id="IPR014710">
    <property type="entry name" value="RmlC-like_jellyroll"/>
</dbReference>
<dbReference type="InterPro" id="IPR009057">
    <property type="entry name" value="Homeodomain-like_sf"/>
</dbReference>
<dbReference type="GO" id="GO:0003700">
    <property type="term" value="F:DNA-binding transcription factor activity"/>
    <property type="evidence" value="ECO:0007669"/>
    <property type="project" value="InterPro"/>
</dbReference>
<keyword evidence="3" id="KW-0804">Transcription</keyword>
<dbReference type="PROSITE" id="PS01124">
    <property type="entry name" value="HTH_ARAC_FAMILY_2"/>
    <property type="match status" value="1"/>
</dbReference>
<dbReference type="SUPFAM" id="SSF46689">
    <property type="entry name" value="Homeodomain-like"/>
    <property type="match status" value="2"/>
</dbReference>
<dbReference type="SUPFAM" id="SSF51215">
    <property type="entry name" value="Regulatory protein AraC"/>
    <property type="match status" value="1"/>
</dbReference>
<dbReference type="InterPro" id="IPR020449">
    <property type="entry name" value="Tscrpt_reg_AraC-type_HTH"/>
</dbReference>
<keyword evidence="1" id="KW-0805">Transcription regulation</keyword>
<name>A0A7M2RG75_9FIRM</name>
<dbReference type="InterPro" id="IPR003313">
    <property type="entry name" value="AraC-bd"/>
</dbReference>
<keyword evidence="6" id="KW-1185">Reference proteome</keyword>
<dbReference type="Pfam" id="PF02311">
    <property type="entry name" value="AraC_binding"/>
    <property type="match status" value="1"/>
</dbReference>
<dbReference type="InterPro" id="IPR037923">
    <property type="entry name" value="HTH-like"/>
</dbReference>
<dbReference type="Proteomes" id="UP000593601">
    <property type="component" value="Chromosome"/>
</dbReference>
<dbReference type="PRINTS" id="PR00032">
    <property type="entry name" value="HTHARAC"/>
</dbReference>
<dbReference type="PROSITE" id="PS00041">
    <property type="entry name" value="HTH_ARAC_FAMILY_1"/>
    <property type="match status" value="1"/>
</dbReference>
<dbReference type="KEGG" id="bliq:INP51_09950"/>
<keyword evidence="2" id="KW-0238">DNA-binding</keyword>
<evidence type="ECO:0000313" key="6">
    <source>
        <dbReference type="Proteomes" id="UP000593601"/>
    </source>
</evidence>
<dbReference type="SMART" id="SM00342">
    <property type="entry name" value="HTH_ARAC"/>
    <property type="match status" value="1"/>
</dbReference>
<evidence type="ECO:0000313" key="5">
    <source>
        <dbReference type="EMBL" id="QOV18342.1"/>
    </source>
</evidence>
<proteinExistence type="predicted"/>
<organism evidence="5 6">
    <name type="scientific">Blautia liquoris</name>
    <dbReference type="NCBI Taxonomy" id="2779518"/>
    <lineage>
        <taxon>Bacteria</taxon>
        <taxon>Bacillati</taxon>
        <taxon>Bacillota</taxon>
        <taxon>Clostridia</taxon>
        <taxon>Lachnospirales</taxon>
        <taxon>Lachnospiraceae</taxon>
        <taxon>Blautia</taxon>
    </lineage>
</organism>
<dbReference type="AlphaFoldDB" id="A0A7M2RG75"/>
<dbReference type="PANTHER" id="PTHR43280">
    <property type="entry name" value="ARAC-FAMILY TRANSCRIPTIONAL REGULATOR"/>
    <property type="match status" value="1"/>
</dbReference>
<accession>A0A7M2RG75</accession>
<dbReference type="InterPro" id="IPR018062">
    <property type="entry name" value="HTH_AraC-typ_CS"/>
</dbReference>
<gene>
    <name evidence="5" type="ORF">INP51_09950</name>
</gene>
<evidence type="ECO:0000259" key="4">
    <source>
        <dbReference type="PROSITE" id="PS01124"/>
    </source>
</evidence>
<evidence type="ECO:0000256" key="1">
    <source>
        <dbReference type="ARBA" id="ARBA00023015"/>
    </source>
</evidence>
<dbReference type="PANTHER" id="PTHR43280:SF28">
    <property type="entry name" value="HTH-TYPE TRANSCRIPTIONAL ACTIVATOR RHAS"/>
    <property type="match status" value="1"/>
</dbReference>
<dbReference type="RefSeq" id="WP_193734704.1">
    <property type="nucleotide sequence ID" value="NZ_CP063304.1"/>
</dbReference>